<keyword evidence="3 4" id="KW-0175">Coiled coil</keyword>
<dbReference type="InterPro" id="IPR022008">
    <property type="entry name" value="EABR"/>
</dbReference>
<feature type="compositionally biased region" description="Polar residues" evidence="5">
    <location>
        <begin position="26"/>
        <end position="35"/>
    </location>
</feature>
<reference evidence="7 8" key="1">
    <citation type="submission" date="2020-10" db="EMBL/GenBank/DDBJ databases">
        <title>Pygocentrus nattereri (red-bellied piranha) genome, fPygNat1, primary haplotype.</title>
        <authorList>
            <person name="Myers G."/>
            <person name="Meyer A."/>
            <person name="Karagic N."/>
            <person name="Pippel M."/>
            <person name="Winkler S."/>
            <person name="Tracey A."/>
            <person name="Wood J."/>
            <person name="Formenti G."/>
            <person name="Howe K."/>
            <person name="Fedrigo O."/>
            <person name="Jarvis E.D."/>
        </authorList>
    </citation>
    <scope>NUCLEOTIDE SEQUENCE [LARGE SCALE GENOMIC DNA]</scope>
</reference>
<dbReference type="Ensembl" id="ENSPNAT00000033821.2">
    <property type="protein sequence ID" value="ENSPNAP00000021998.2"/>
    <property type="gene ID" value="ENSPNAG00000029342.2"/>
</dbReference>
<evidence type="ECO:0000256" key="3">
    <source>
        <dbReference type="ARBA" id="ARBA00023054"/>
    </source>
</evidence>
<dbReference type="GO" id="GO:0051896">
    <property type="term" value="P:regulation of phosphatidylinositol 3-kinase/protein kinase B signal transduction"/>
    <property type="evidence" value="ECO:0007669"/>
    <property type="project" value="InterPro"/>
</dbReference>
<dbReference type="Gene3D" id="1.20.5.1180">
    <property type="entry name" value="Geminin coiled-coil domain"/>
    <property type="match status" value="1"/>
</dbReference>
<dbReference type="PANTHER" id="PTHR31838:SF1">
    <property type="entry name" value="CENTROSOMAL PROTEIN OF 55 KDA"/>
    <property type="match status" value="1"/>
</dbReference>
<evidence type="ECO:0000313" key="7">
    <source>
        <dbReference type="Ensembl" id="ENSPNAP00000021998.2"/>
    </source>
</evidence>
<evidence type="ECO:0000256" key="1">
    <source>
        <dbReference type="ARBA" id="ARBA00004496"/>
    </source>
</evidence>
<proteinExistence type="predicted"/>
<keyword evidence="8" id="KW-1185">Reference proteome</keyword>
<feature type="region of interest" description="Disordered" evidence="5">
    <location>
        <begin position="22"/>
        <end position="65"/>
    </location>
</feature>
<evidence type="ECO:0000256" key="5">
    <source>
        <dbReference type="SAM" id="MobiDB-lite"/>
    </source>
</evidence>
<dbReference type="Proteomes" id="UP001501920">
    <property type="component" value="Chromosome 22"/>
</dbReference>
<evidence type="ECO:0000313" key="8">
    <source>
        <dbReference type="Proteomes" id="UP001501920"/>
    </source>
</evidence>
<organism evidence="7 8">
    <name type="scientific">Pygocentrus nattereri</name>
    <name type="common">Red-bellied piranha</name>
    <dbReference type="NCBI Taxonomy" id="42514"/>
    <lineage>
        <taxon>Eukaryota</taxon>
        <taxon>Metazoa</taxon>
        <taxon>Chordata</taxon>
        <taxon>Craniata</taxon>
        <taxon>Vertebrata</taxon>
        <taxon>Euteleostomi</taxon>
        <taxon>Actinopterygii</taxon>
        <taxon>Neopterygii</taxon>
        <taxon>Teleostei</taxon>
        <taxon>Ostariophysi</taxon>
        <taxon>Characiformes</taxon>
        <taxon>Characoidei</taxon>
        <taxon>Pygocentrus</taxon>
    </lineage>
</organism>
<keyword evidence="2" id="KW-0963">Cytoplasm</keyword>
<sequence length="414" mass="48290">MPAGLILFYRLSTMASKFLRGKTVEKSPSPQTQREIGQLREENADLKKTLDELGRQKGAPSDSENSKLLERILALETLREKNSQQILSRDQEIASLRQQLRPDTAEVVAGLQAQLNQQRHESEMREKLFQSLKQETEEVKNKLAAVSAKCQDLESRQEQAEEHLKDALEKNLQWLAYDQQREAYVKAVLERTCILEQQLNQANEALQQKDKEELLRSARAELEEERERVAQGRRLLSQLQQQCEERQREVLEMRQQLQLDGVTARLEDERLRSAELRQQVNLLQKSLLTQHEEQKRISVLEEQIQLSAKDLEDEKRDNQHLQRQLHKILKELRKAKDRVARLECENAQREPPSSELRAYSKVEKACKEGQQSFISPTRAHSLLDESFLECPNCRAQYPTSRHRELLVHIDQCLD</sequence>
<dbReference type="GO" id="GO:0005737">
    <property type="term" value="C:cytoplasm"/>
    <property type="evidence" value="ECO:0007669"/>
    <property type="project" value="UniProtKB-SubCell"/>
</dbReference>
<feature type="domain" description="TSG101 and ALIX binding" evidence="6">
    <location>
        <begin position="162"/>
        <end position="192"/>
    </location>
</feature>
<feature type="coiled-coil region" evidence="4">
    <location>
        <begin position="195"/>
        <end position="345"/>
    </location>
</feature>
<dbReference type="GO" id="GO:0000281">
    <property type="term" value="P:mitotic cytokinesis"/>
    <property type="evidence" value="ECO:0007669"/>
    <property type="project" value="InterPro"/>
</dbReference>
<evidence type="ECO:0000259" key="6">
    <source>
        <dbReference type="Pfam" id="PF12180"/>
    </source>
</evidence>
<feature type="compositionally biased region" description="Basic and acidic residues" evidence="5">
    <location>
        <begin position="37"/>
        <end position="55"/>
    </location>
</feature>
<name>A0A3B4DEV6_PYGNA</name>
<comment type="subcellular location">
    <subcellularLocation>
        <location evidence="1">Cytoplasm</location>
    </subcellularLocation>
</comment>
<dbReference type="GeneTree" id="ENSGT00510000047961"/>
<dbReference type="AlphaFoldDB" id="A0A3B4DEV6"/>
<dbReference type="Pfam" id="PF12180">
    <property type="entry name" value="EABR"/>
    <property type="match status" value="1"/>
</dbReference>
<dbReference type="InterPro" id="IPR038926">
    <property type="entry name" value="CEP55"/>
</dbReference>
<evidence type="ECO:0000256" key="2">
    <source>
        <dbReference type="ARBA" id="ARBA00022490"/>
    </source>
</evidence>
<protein>
    <recommendedName>
        <fullName evidence="6">TSG101 and ALIX binding domain-containing protein</fullName>
    </recommendedName>
</protein>
<dbReference type="GO" id="GO:0030496">
    <property type="term" value="C:midbody"/>
    <property type="evidence" value="ECO:0007669"/>
    <property type="project" value="TreeGrafter"/>
</dbReference>
<evidence type="ECO:0000256" key="4">
    <source>
        <dbReference type="SAM" id="Coils"/>
    </source>
</evidence>
<dbReference type="GO" id="GO:0045184">
    <property type="term" value="P:establishment of protein localization"/>
    <property type="evidence" value="ECO:0007669"/>
    <property type="project" value="TreeGrafter"/>
</dbReference>
<reference evidence="7" key="3">
    <citation type="submission" date="2025-09" db="UniProtKB">
        <authorList>
            <consortium name="Ensembl"/>
        </authorList>
    </citation>
    <scope>IDENTIFICATION</scope>
</reference>
<accession>A0A3B4DEV6</accession>
<reference evidence="7" key="2">
    <citation type="submission" date="2025-08" db="UniProtKB">
        <authorList>
            <consortium name="Ensembl"/>
        </authorList>
    </citation>
    <scope>IDENTIFICATION</scope>
</reference>
<feature type="coiled-coil region" evidence="4">
    <location>
        <begin position="129"/>
        <end position="170"/>
    </location>
</feature>
<dbReference type="PANTHER" id="PTHR31838">
    <property type="entry name" value="CENTROSOMAL PROTEIN OF 55 KDA"/>
    <property type="match status" value="1"/>
</dbReference>